<dbReference type="PANTHER" id="PTHR37479:SF1">
    <property type="entry name" value="CELL DIVISION PROTEIN FTSL"/>
    <property type="match status" value="1"/>
</dbReference>
<comment type="caution">
    <text evidence="10">The sequence shown here is derived from an EMBL/GenBank/DDBJ whole genome shotgun (WGS) entry which is preliminary data.</text>
</comment>
<dbReference type="GO" id="GO:0043093">
    <property type="term" value="P:FtsZ-dependent cytokinesis"/>
    <property type="evidence" value="ECO:0007669"/>
    <property type="project" value="UniProtKB-UniRule"/>
</dbReference>
<dbReference type="EMBL" id="SLXI01000003">
    <property type="protein sequence ID" value="TCP12772.1"/>
    <property type="molecule type" value="Genomic_DNA"/>
</dbReference>
<comment type="subunit">
    <text evidence="8">Part of a complex composed of FtsB, FtsL and FtsQ.</text>
</comment>
<comment type="subcellular location">
    <subcellularLocation>
        <location evidence="8">Cell inner membrane</location>
        <topology evidence="8">Single-pass type II membrane protein</topology>
    </subcellularLocation>
    <subcellularLocation>
        <location evidence="1">Cell membrane</location>
        <topology evidence="1">Single-pass type II membrane protein</topology>
    </subcellularLocation>
    <text evidence="8">Localizes to the division septum where it forms a ring structure.</text>
</comment>
<proteinExistence type="inferred from homology"/>
<reference evidence="10 11" key="1">
    <citation type="submission" date="2019-03" db="EMBL/GenBank/DDBJ databases">
        <title>Genomic Encyclopedia of Type Strains, Phase IV (KMG-IV): sequencing the most valuable type-strain genomes for metagenomic binning, comparative biology and taxonomic classification.</title>
        <authorList>
            <person name="Goeker M."/>
        </authorList>
    </citation>
    <scope>NUCLEOTIDE SEQUENCE [LARGE SCALE GENOMIC DNA]</scope>
    <source>
        <strain evidence="10 11">DSM 28231</strain>
    </source>
</reference>
<dbReference type="RefSeq" id="WP_132023350.1">
    <property type="nucleotide sequence ID" value="NZ_CP016605.1"/>
</dbReference>
<keyword evidence="8" id="KW-0997">Cell inner membrane</keyword>
<organism evidence="10 11">
    <name type="scientific">Bisgaardia hudsonensis</name>
    <dbReference type="NCBI Taxonomy" id="109472"/>
    <lineage>
        <taxon>Bacteria</taxon>
        <taxon>Pseudomonadati</taxon>
        <taxon>Pseudomonadota</taxon>
        <taxon>Gammaproteobacteria</taxon>
        <taxon>Pasteurellales</taxon>
        <taxon>Pasteurellaceae</taxon>
        <taxon>Bisgaardia</taxon>
    </lineage>
</organism>
<keyword evidence="5 8" id="KW-1133">Transmembrane helix</keyword>
<keyword evidence="4 8" id="KW-0812">Transmembrane</keyword>
<keyword evidence="2 8" id="KW-1003">Cell membrane</keyword>
<keyword evidence="3 8" id="KW-0132">Cell division</keyword>
<dbReference type="AlphaFoldDB" id="A0A4R2N053"/>
<dbReference type="GO" id="GO:0005886">
    <property type="term" value="C:plasma membrane"/>
    <property type="evidence" value="ECO:0007669"/>
    <property type="project" value="UniProtKB-SubCell"/>
</dbReference>
<dbReference type="OrthoDB" id="5689740at2"/>
<evidence type="ECO:0000256" key="3">
    <source>
        <dbReference type="ARBA" id="ARBA00022618"/>
    </source>
</evidence>
<dbReference type="Proteomes" id="UP000294841">
    <property type="component" value="Unassembled WGS sequence"/>
</dbReference>
<evidence type="ECO:0000256" key="7">
    <source>
        <dbReference type="ARBA" id="ARBA00023306"/>
    </source>
</evidence>
<dbReference type="Pfam" id="PF04999">
    <property type="entry name" value="FtsL"/>
    <property type="match status" value="1"/>
</dbReference>
<protein>
    <recommendedName>
        <fullName evidence="8 9">Cell division protein FtsL</fullName>
    </recommendedName>
</protein>
<evidence type="ECO:0000313" key="11">
    <source>
        <dbReference type="Proteomes" id="UP000294841"/>
    </source>
</evidence>
<dbReference type="InterPro" id="IPR011922">
    <property type="entry name" value="Cell_div_FtsL"/>
</dbReference>
<keyword evidence="7 8" id="KW-0131">Cell cycle</keyword>
<evidence type="ECO:0000256" key="8">
    <source>
        <dbReference type="HAMAP-Rule" id="MF_00910"/>
    </source>
</evidence>
<evidence type="ECO:0000256" key="5">
    <source>
        <dbReference type="ARBA" id="ARBA00022989"/>
    </source>
</evidence>
<sequence>MLDSSERYPLLKIVIDDLFRDNKLLIVLVLAVFCSAIGTIWMTYQTRLLVIEKENLLLQRQAIQNEFRNLQLEEVTLTDNTRIEAIAKFKLNMEKIQPEKEVILIE</sequence>
<name>A0A4R2N053_9PAST</name>
<dbReference type="HAMAP" id="MF_00910">
    <property type="entry name" value="FtsL"/>
    <property type="match status" value="1"/>
</dbReference>
<evidence type="ECO:0000313" key="10">
    <source>
        <dbReference type="EMBL" id="TCP12772.1"/>
    </source>
</evidence>
<accession>A0A4R2N053</accession>
<evidence type="ECO:0000256" key="2">
    <source>
        <dbReference type="ARBA" id="ARBA00022475"/>
    </source>
</evidence>
<evidence type="ECO:0000256" key="9">
    <source>
        <dbReference type="NCBIfam" id="TIGR02209"/>
    </source>
</evidence>
<dbReference type="PANTHER" id="PTHR37479">
    <property type="entry name" value="CELL DIVISION PROTEIN FTSL"/>
    <property type="match status" value="1"/>
</dbReference>
<evidence type="ECO:0000256" key="1">
    <source>
        <dbReference type="ARBA" id="ARBA00004401"/>
    </source>
</evidence>
<evidence type="ECO:0000256" key="6">
    <source>
        <dbReference type="ARBA" id="ARBA00023136"/>
    </source>
</evidence>
<dbReference type="GO" id="GO:0032153">
    <property type="term" value="C:cell division site"/>
    <property type="evidence" value="ECO:0007669"/>
    <property type="project" value="UniProtKB-UniRule"/>
</dbReference>
<gene>
    <name evidence="8" type="primary">ftsL</name>
    <name evidence="10" type="ORF">EV697_10376</name>
</gene>
<comment type="similarity">
    <text evidence="8">Belongs to the FtsL family.</text>
</comment>
<comment type="function">
    <text evidence="8">Essential cell division protein. May link together the upstream cell division proteins, which are predominantly cytoplasmic, with the downstream cell division proteins, which are predominantly periplasmic.</text>
</comment>
<feature type="transmembrane region" description="Helical" evidence="8">
    <location>
        <begin position="24"/>
        <end position="44"/>
    </location>
</feature>
<dbReference type="NCBIfam" id="TIGR02209">
    <property type="entry name" value="ftsL_broad"/>
    <property type="match status" value="1"/>
</dbReference>
<evidence type="ECO:0000256" key="4">
    <source>
        <dbReference type="ARBA" id="ARBA00022692"/>
    </source>
</evidence>
<keyword evidence="6 8" id="KW-0472">Membrane</keyword>
<keyword evidence="11" id="KW-1185">Reference proteome</keyword>